<evidence type="ECO:0000256" key="1">
    <source>
        <dbReference type="ARBA" id="ARBA00004442"/>
    </source>
</evidence>
<dbReference type="PRINTS" id="PR01021">
    <property type="entry name" value="OMPADOMAIN"/>
</dbReference>
<dbReference type="SMART" id="SM00028">
    <property type="entry name" value="TPR"/>
    <property type="match status" value="2"/>
</dbReference>
<dbReference type="InterPro" id="IPR006664">
    <property type="entry name" value="OMP_bac"/>
</dbReference>
<dbReference type="SUPFAM" id="SSF103088">
    <property type="entry name" value="OmpA-like"/>
    <property type="match status" value="1"/>
</dbReference>
<dbReference type="Pfam" id="PF25068">
    <property type="entry name" value="ARM_TT21_4th"/>
    <property type="match status" value="1"/>
</dbReference>
<dbReference type="CDD" id="cd07185">
    <property type="entry name" value="OmpA_C-like"/>
    <property type="match status" value="1"/>
</dbReference>
<feature type="domain" description="OmpA-like" evidence="9">
    <location>
        <begin position="1207"/>
        <end position="1328"/>
    </location>
</feature>
<keyword evidence="11" id="KW-1185">Reference proteome</keyword>
<dbReference type="Gene3D" id="2.120.10.30">
    <property type="entry name" value="TolB, C-terminal domain"/>
    <property type="match status" value="1"/>
</dbReference>
<comment type="caution">
    <text evidence="10">The sequence shown here is derived from an EMBL/GenBank/DDBJ whole genome shotgun (WGS) entry which is preliminary data.</text>
</comment>
<dbReference type="PANTHER" id="PTHR30329:SF21">
    <property type="entry name" value="LIPOPROTEIN YIAD-RELATED"/>
    <property type="match status" value="1"/>
</dbReference>
<dbReference type="InterPro" id="IPR056836">
    <property type="entry name" value="ARM_TT21_4th"/>
</dbReference>
<dbReference type="InterPro" id="IPR011659">
    <property type="entry name" value="WD40"/>
</dbReference>
<dbReference type="InterPro" id="IPR008969">
    <property type="entry name" value="CarboxyPept-like_regulatory"/>
</dbReference>
<evidence type="ECO:0000256" key="8">
    <source>
        <dbReference type="SAM" id="SignalP"/>
    </source>
</evidence>
<evidence type="ECO:0000256" key="5">
    <source>
        <dbReference type="ARBA" id="ARBA00023237"/>
    </source>
</evidence>
<dbReference type="InterPro" id="IPR050330">
    <property type="entry name" value="Bact_OuterMem_StrucFunc"/>
</dbReference>
<dbReference type="Gene3D" id="1.25.40.10">
    <property type="entry name" value="Tetratricopeptide repeat domain"/>
    <property type="match status" value="1"/>
</dbReference>
<dbReference type="Gene3D" id="3.30.1330.60">
    <property type="entry name" value="OmpA-like domain"/>
    <property type="match status" value="1"/>
</dbReference>
<dbReference type="SUPFAM" id="SSF49464">
    <property type="entry name" value="Carboxypeptidase regulatory domain-like"/>
    <property type="match status" value="1"/>
</dbReference>
<dbReference type="EMBL" id="JAERRB010000001">
    <property type="protein sequence ID" value="MBL0740052.1"/>
    <property type="molecule type" value="Genomic_DNA"/>
</dbReference>
<dbReference type="PROSITE" id="PS51123">
    <property type="entry name" value="OMPA_2"/>
    <property type="match status" value="1"/>
</dbReference>
<feature type="chain" id="PRO_5045637552" evidence="8">
    <location>
        <begin position="20"/>
        <end position="1448"/>
    </location>
</feature>
<comment type="subcellular location">
    <subcellularLocation>
        <location evidence="1">Cell outer membrane</location>
    </subcellularLocation>
</comment>
<organism evidence="10 11">
    <name type="scientific">Chryseolinea lacunae</name>
    <dbReference type="NCBI Taxonomy" id="2801331"/>
    <lineage>
        <taxon>Bacteria</taxon>
        <taxon>Pseudomonadati</taxon>
        <taxon>Bacteroidota</taxon>
        <taxon>Cytophagia</taxon>
        <taxon>Cytophagales</taxon>
        <taxon>Fulvivirgaceae</taxon>
        <taxon>Chryseolinea</taxon>
    </lineage>
</organism>
<proteinExistence type="predicted"/>
<dbReference type="Gene3D" id="2.60.40.1120">
    <property type="entry name" value="Carboxypeptidase-like, regulatory domain"/>
    <property type="match status" value="1"/>
</dbReference>
<feature type="signal peptide" evidence="8">
    <location>
        <begin position="1"/>
        <end position="19"/>
    </location>
</feature>
<gene>
    <name evidence="10" type="ORF">JI741_02425</name>
</gene>
<name>A0ABS1KLE2_9BACT</name>
<dbReference type="Proteomes" id="UP000613030">
    <property type="component" value="Unassembled WGS sequence"/>
</dbReference>
<evidence type="ECO:0000256" key="2">
    <source>
        <dbReference type="ARBA" id="ARBA00022737"/>
    </source>
</evidence>
<keyword evidence="8" id="KW-0732">Signal</keyword>
<dbReference type="InterPro" id="IPR036737">
    <property type="entry name" value="OmpA-like_sf"/>
</dbReference>
<dbReference type="Pfam" id="PF00691">
    <property type="entry name" value="OmpA"/>
    <property type="match status" value="1"/>
</dbReference>
<evidence type="ECO:0000313" key="11">
    <source>
        <dbReference type="Proteomes" id="UP000613030"/>
    </source>
</evidence>
<dbReference type="InterPro" id="IPR011042">
    <property type="entry name" value="6-blade_b-propeller_TolB-like"/>
</dbReference>
<evidence type="ECO:0000256" key="7">
    <source>
        <dbReference type="PROSITE-ProRule" id="PRU00473"/>
    </source>
</evidence>
<evidence type="ECO:0000313" key="10">
    <source>
        <dbReference type="EMBL" id="MBL0740052.1"/>
    </source>
</evidence>
<protein>
    <submittedName>
        <fullName evidence="10">Carboxypeptidase regulatory-like domain-containing protein</fullName>
    </submittedName>
</protein>
<dbReference type="SUPFAM" id="SSF82171">
    <property type="entry name" value="DPP6 N-terminal domain-like"/>
    <property type="match status" value="1"/>
</dbReference>
<evidence type="ECO:0000259" key="9">
    <source>
        <dbReference type="PROSITE" id="PS51123"/>
    </source>
</evidence>
<dbReference type="RefSeq" id="WP_202007035.1">
    <property type="nucleotide sequence ID" value="NZ_JAERRB010000001.1"/>
</dbReference>
<keyword evidence="3 6" id="KW-0802">TPR repeat</keyword>
<keyword evidence="4 7" id="KW-0472">Membrane</keyword>
<dbReference type="InterPro" id="IPR011990">
    <property type="entry name" value="TPR-like_helical_dom_sf"/>
</dbReference>
<dbReference type="Pfam" id="PF07676">
    <property type="entry name" value="PD40"/>
    <property type="match status" value="4"/>
</dbReference>
<dbReference type="PROSITE" id="PS50005">
    <property type="entry name" value="TPR"/>
    <property type="match status" value="1"/>
</dbReference>
<sequence>MKRILFSLFFFMLSVSVFAQNQSSRAYYKLADSLFRYHNYFQAVRYYERALKNSDRTGDIQLHMARSYFKMNNAQEAEGWFEKAAAQKAAFSPEDAYDYVQALLMKGKREAAEQQLKALLQKYPDAQYASKLLNDLGHVHQYYQDSIASEVKPLIINSPASDFGPAFYKDGLVFSSAQEQSSSRQKYHWDNSSYLKLFYSPKSDDQVFQKPVLFDKSLDTRFHDGPATFFGGYDKMILTRNEPVVASGAKDMWLWNLSLYEATRNPVDGKWLLTKLPFNEPSSSMAHPAISEDGNILYFTSDKPGGYGGTDLYRVVRTNGVWGKPYNLGPGINTPGNEAFPFLVNNQLYFASNGHGGLGGLDIFKSVVTVNGFARAVNAGYPLNSTADDFSLIMTPDGKSGYFSSSRSGNDDLYTLKKRPLPIQLLAHIYDGESRTVLAGAKVQLISSDGDDRTLTSDEAGMIPFELPDESTFILIGTKDGKTGMTSAFSITAEDRAHTTHQIPVYGDTNRIACVGIIKDATGVSQTASKIIVRDKTTGKMYPQSTDKPVVSFLGERGHAYTVEIENDNGDTTTHDLTVATNETGAKTWTMTLKESLTTIQLAAHVFKQDSNQSMPRAAVKIITFSDPDLELTTDDQGRIDFSLPNGTAFMAIADAEGLSGMYSGMAEPDADKKFIVHPIPMRGDAQNTMPVMVLVTDNKGEVIDNTKVVVTENASGERMPVDVKDGLVTFLGEKGKTYGVSVNHKNFQDSETTIVLSDTTRSIEKVAIDLERKPVTMFAMAARVFKADDQTVLAGAQVKVISFEEPDLDLTANAEGVVEFTLPEEASYVVIADKDGYTGMHSGFAEEGTDKSKVVHPIPAHRDPAKSVPVVAQVVNDYGEVVSAARVVITERGSGKKIDGQVKDGVVTFFGEKGKLYSVAITHEDHQSQPLEVAVPEKTTDVQKVILTINKNKVQAPPAVLLAARIFKAADQTPLGAANVKIISFVEADQDLTANAEGLVDFSLPEGTSYVLIADKNGYTGMHSGTVEKGMEKTSVVHPVPANNDPAKAVPIAGRITDEHGKAIPNATVKATDKANGNVTTAQVHDGVFAFVGEKGHTYKVALEASDFTAETREVVIEANATALTTLKVQLMSTHPNANTTSTLVILNESSATPKFYITSGSGHGEIVEENGALYYQNGIERKNLGSGTLAQLKDNPQPYLRAKGLDTDHTMAIQTLYFDFNNATLDELDKAELDKVKTLLLRDPSLVLAIDAHADDRGGANYNVNLSKKRGKNVVSYLEKQNVNARQLEVNAYGESRPVVPCETGDCTEAQHQQNRRAELLFGHTARSSEDTAPVARGKQKREQRRYADLLDRYGDKQATDLVFKLSIGAYRFNNALTFDELKDLGAVEMKQENGITYYYLAGFPTLNAAEAIRKQVIERGVKDATVSIFYKNERIAFPAFMTLAD</sequence>
<keyword evidence="5" id="KW-0998">Cell outer membrane</keyword>
<feature type="repeat" description="TPR" evidence="6">
    <location>
        <begin position="24"/>
        <end position="57"/>
    </location>
</feature>
<dbReference type="SUPFAM" id="SSF48452">
    <property type="entry name" value="TPR-like"/>
    <property type="match status" value="1"/>
</dbReference>
<accession>A0ABS1KLE2</accession>
<reference evidence="10 11" key="1">
    <citation type="submission" date="2021-01" db="EMBL/GenBank/DDBJ databases">
        <title>Chryseolinea sp. Jin1 Genome sequencing and assembly.</title>
        <authorList>
            <person name="Kim I."/>
        </authorList>
    </citation>
    <scope>NUCLEOTIDE SEQUENCE [LARGE SCALE GENOMIC DNA]</scope>
    <source>
        <strain evidence="10 11">Jin1</strain>
    </source>
</reference>
<evidence type="ECO:0000256" key="6">
    <source>
        <dbReference type="PROSITE-ProRule" id="PRU00339"/>
    </source>
</evidence>
<evidence type="ECO:0000256" key="3">
    <source>
        <dbReference type="ARBA" id="ARBA00022803"/>
    </source>
</evidence>
<evidence type="ECO:0000256" key="4">
    <source>
        <dbReference type="ARBA" id="ARBA00023136"/>
    </source>
</evidence>
<dbReference type="InterPro" id="IPR006665">
    <property type="entry name" value="OmpA-like"/>
</dbReference>
<dbReference type="PANTHER" id="PTHR30329">
    <property type="entry name" value="STATOR ELEMENT OF FLAGELLAR MOTOR COMPLEX"/>
    <property type="match status" value="1"/>
</dbReference>
<keyword evidence="2" id="KW-0677">Repeat</keyword>
<dbReference type="InterPro" id="IPR019734">
    <property type="entry name" value="TPR_rpt"/>
</dbReference>
<dbReference type="Pfam" id="PF13620">
    <property type="entry name" value="CarboxypepD_reg"/>
    <property type="match status" value="1"/>
</dbReference>